<organism evidence="1 2">
    <name type="scientific">Sclerotinia sclerotiorum (strain ATCC 18683 / 1980 / Ss-1)</name>
    <name type="common">White mold</name>
    <name type="synonym">Whetzelinia sclerotiorum</name>
    <dbReference type="NCBI Taxonomy" id="665079"/>
    <lineage>
        <taxon>Eukaryota</taxon>
        <taxon>Fungi</taxon>
        <taxon>Dikarya</taxon>
        <taxon>Ascomycota</taxon>
        <taxon>Pezizomycotina</taxon>
        <taxon>Leotiomycetes</taxon>
        <taxon>Helotiales</taxon>
        <taxon>Sclerotiniaceae</taxon>
        <taxon>Sclerotinia</taxon>
    </lineage>
</organism>
<evidence type="ECO:0000313" key="2">
    <source>
        <dbReference type="Proteomes" id="UP000177798"/>
    </source>
</evidence>
<dbReference type="EMBL" id="CP017816">
    <property type="protein sequence ID" value="APA07925.1"/>
    <property type="molecule type" value="Genomic_DNA"/>
</dbReference>
<sequence length="185" mass="21626">MASPTSAMVPNDNTTSEADRLAHIPKNQYINFFPDRNKLTVTLNFLSRGPNPDGETLDHLLEMINILPLYARETNILYLSLFFRPRNEDDLRLTQARHLVIDRVVEEINEFPYLTKFRACLRVDRFHWDQVADLASALYGIRTLPSRRAFNVGQSELAFMDNRRRGRYILPGSSLDRCLRSRYRH</sequence>
<dbReference type="Proteomes" id="UP000177798">
    <property type="component" value="Chromosome 3"/>
</dbReference>
<dbReference type="AlphaFoldDB" id="A0A1D9PYY5"/>
<reference evidence="2" key="1">
    <citation type="journal article" date="2017" name="Genome Biol. Evol.">
        <title>The complete genome sequence of the phytopathogenic fungus Sclerotinia sclerotiorum reveals insights into the genome architecture of broad host range pathogens.</title>
        <authorList>
            <person name="Derbyshire M."/>
            <person name="Denton-Giles M."/>
            <person name="Hegedus D."/>
            <person name="Seifbarghy S."/>
            <person name="Rollins J."/>
            <person name="van Kan J."/>
            <person name="Seidl M.F."/>
            <person name="Faino L."/>
            <person name="Mbengue M."/>
            <person name="Navaud O."/>
            <person name="Raffaele S."/>
            <person name="Hammond-Kosack K."/>
            <person name="Heard S."/>
            <person name="Oliver R."/>
        </authorList>
    </citation>
    <scope>NUCLEOTIDE SEQUENCE [LARGE SCALE GENOMIC DNA]</scope>
    <source>
        <strain evidence="2">ATCC 18683 / 1980 / Ss-1</strain>
    </source>
</reference>
<name>A0A1D9PYY5_SCLS1</name>
<dbReference type="VEuPathDB" id="FungiDB:sscle_03g026950"/>
<proteinExistence type="predicted"/>
<dbReference type="OrthoDB" id="3469093at2759"/>
<protein>
    <submittedName>
        <fullName evidence="1">Uncharacterized protein</fullName>
    </submittedName>
</protein>
<accession>A0A1D9PYY5</accession>
<evidence type="ECO:0000313" key="1">
    <source>
        <dbReference type="EMBL" id="APA07925.1"/>
    </source>
</evidence>
<gene>
    <name evidence="1" type="ORF">sscle_03g026950</name>
</gene>